<name>A0A0V1BKZ6_TRISP</name>
<evidence type="ECO:0000256" key="3">
    <source>
        <dbReference type="ARBA" id="ARBA00023006"/>
    </source>
</evidence>
<keyword evidence="6" id="KW-1185">Reference proteome</keyword>
<comment type="caution">
    <text evidence="5">The sequence shown here is derived from an EMBL/GenBank/DDBJ whole genome shotgun (WGS) entry which is preliminary data.</text>
</comment>
<accession>A0A0V1BKZ6</accession>
<evidence type="ECO:0000313" key="5">
    <source>
        <dbReference type="EMBL" id="KRY37622.1"/>
    </source>
</evidence>
<dbReference type="FunCoup" id="A0A0V1BKZ6">
    <property type="interactions" value="1560"/>
</dbReference>
<dbReference type="CDD" id="cd01612">
    <property type="entry name" value="Ubl_ATG12"/>
    <property type="match status" value="1"/>
</dbReference>
<proteinExistence type="inferred from homology"/>
<protein>
    <recommendedName>
        <fullName evidence="4">Ubiquitin-like protein ATG12</fullName>
    </recommendedName>
</protein>
<dbReference type="SUPFAM" id="SSF54236">
    <property type="entry name" value="Ubiquitin-like"/>
    <property type="match status" value="1"/>
</dbReference>
<feature type="non-terminal residue" evidence="5">
    <location>
        <position position="1"/>
    </location>
</feature>
<evidence type="ECO:0000313" key="6">
    <source>
        <dbReference type="Proteomes" id="UP000054776"/>
    </source>
</evidence>
<organism evidence="5 6">
    <name type="scientific">Trichinella spiralis</name>
    <name type="common">Trichina worm</name>
    <dbReference type="NCBI Taxonomy" id="6334"/>
    <lineage>
        <taxon>Eukaryota</taxon>
        <taxon>Metazoa</taxon>
        <taxon>Ecdysozoa</taxon>
        <taxon>Nematoda</taxon>
        <taxon>Enoplea</taxon>
        <taxon>Dorylaimia</taxon>
        <taxon>Trichinellida</taxon>
        <taxon>Trichinellidae</taxon>
        <taxon>Trichinella</taxon>
    </lineage>
</organism>
<keyword evidence="2 4" id="KW-0833">Ubl conjugation pathway</keyword>
<dbReference type="OrthoDB" id="10003551at2759"/>
<dbReference type="Pfam" id="PF04110">
    <property type="entry name" value="APG12"/>
    <property type="match status" value="1"/>
</dbReference>
<dbReference type="GO" id="GO:0000421">
    <property type="term" value="C:autophagosome membrane"/>
    <property type="evidence" value="ECO:0007669"/>
    <property type="project" value="TreeGrafter"/>
</dbReference>
<dbReference type="STRING" id="6334.A0A0V1BKZ6"/>
<evidence type="ECO:0000256" key="4">
    <source>
        <dbReference type="RuleBase" id="RU361201"/>
    </source>
</evidence>
<sequence length="139" mass="15922">LVLFGVLIADLDLYYISTVVDTWFGCEKMIEEEIIIPNAHVPSSDEQLACPDKIEIILKPVGDAPIMKQRKWEVLKGRTLGWVNLFIRRYLKLEDKDSLFLFVSQAFCPSNDYTLENVYECFGSSGKLVIHYSLVEAWG</sequence>
<dbReference type="AlphaFoldDB" id="A0A0V1BKZ6"/>
<dbReference type="PANTHER" id="PTHR13385:SF0">
    <property type="entry name" value="UBIQUITIN-LIKE PROTEIN ATG12"/>
    <property type="match status" value="1"/>
</dbReference>
<gene>
    <name evidence="5" type="primary">ATG12</name>
    <name evidence="5" type="ORF">T01_115</name>
</gene>
<dbReference type="Proteomes" id="UP000054776">
    <property type="component" value="Unassembled WGS sequence"/>
</dbReference>
<dbReference type="GO" id="GO:0034727">
    <property type="term" value="P:piecemeal microautophagy of the nucleus"/>
    <property type="evidence" value="ECO:0007669"/>
    <property type="project" value="TreeGrafter"/>
</dbReference>
<dbReference type="GO" id="GO:0034274">
    <property type="term" value="C:Atg12-Atg5-Atg16 complex"/>
    <property type="evidence" value="ECO:0007669"/>
    <property type="project" value="TreeGrafter"/>
</dbReference>
<comment type="similarity">
    <text evidence="4">Belongs to the ATG12 family.</text>
</comment>
<dbReference type="GO" id="GO:0034045">
    <property type="term" value="C:phagophore assembly site membrane"/>
    <property type="evidence" value="ECO:0007669"/>
    <property type="project" value="TreeGrafter"/>
</dbReference>
<evidence type="ECO:0000256" key="1">
    <source>
        <dbReference type="ARBA" id="ARBA00022499"/>
    </source>
</evidence>
<evidence type="ECO:0000256" key="2">
    <source>
        <dbReference type="ARBA" id="ARBA00022786"/>
    </source>
</evidence>
<dbReference type="InterPro" id="IPR029071">
    <property type="entry name" value="Ubiquitin-like_domsf"/>
</dbReference>
<dbReference type="GO" id="GO:0061723">
    <property type="term" value="P:glycophagy"/>
    <property type="evidence" value="ECO:0007669"/>
    <property type="project" value="TreeGrafter"/>
</dbReference>
<dbReference type="GO" id="GO:0000422">
    <property type="term" value="P:autophagy of mitochondrion"/>
    <property type="evidence" value="ECO:0007669"/>
    <property type="project" value="TreeGrafter"/>
</dbReference>
<dbReference type="InParanoid" id="A0A0V1BKZ6"/>
<dbReference type="InterPro" id="IPR007242">
    <property type="entry name" value="Atg12"/>
</dbReference>
<keyword evidence="3 4" id="KW-0072">Autophagy</keyword>
<comment type="function">
    <text evidence="4">Ubiquitin-like protein involved in autophagic vesicle formation.</text>
</comment>
<dbReference type="GO" id="GO:0097352">
    <property type="term" value="P:autophagosome maturation"/>
    <property type="evidence" value="ECO:0007669"/>
    <property type="project" value="TreeGrafter"/>
</dbReference>
<dbReference type="EMBL" id="JYDH01000032">
    <property type="protein sequence ID" value="KRY37622.1"/>
    <property type="molecule type" value="Genomic_DNA"/>
</dbReference>
<dbReference type="PANTHER" id="PTHR13385">
    <property type="entry name" value="AUTOPHAGY PROTEIN 12"/>
    <property type="match status" value="1"/>
</dbReference>
<comment type="subunit">
    <text evidence="4">Forms a conjugate with ATG5.</text>
</comment>
<reference evidence="5 6" key="1">
    <citation type="submission" date="2015-01" db="EMBL/GenBank/DDBJ databases">
        <title>Evolution of Trichinella species and genotypes.</title>
        <authorList>
            <person name="Korhonen P.K."/>
            <person name="Edoardo P."/>
            <person name="Giuseppe L.R."/>
            <person name="Gasser R.B."/>
        </authorList>
    </citation>
    <scope>NUCLEOTIDE SEQUENCE [LARGE SCALE GENOMIC DNA]</scope>
    <source>
        <strain evidence="5">ISS3</strain>
    </source>
</reference>
<dbReference type="GO" id="GO:0000045">
    <property type="term" value="P:autophagosome assembly"/>
    <property type="evidence" value="ECO:0007669"/>
    <property type="project" value="InterPro"/>
</dbReference>
<dbReference type="Gene3D" id="3.10.20.90">
    <property type="entry name" value="Phosphatidylinositol 3-kinase Catalytic Subunit, Chain A, domain 1"/>
    <property type="match status" value="1"/>
</dbReference>
<keyword evidence="1 4" id="KW-1017">Isopeptide bond</keyword>
<dbReference type="GO" id="GO:0019776">
    <property type="term" value="F:Atg8-family ligase activity"/>
    <property type="evidence" value="ECO:0007669"/>
    <property type="project" value="TreeGrafter"/>
</dbReference>